<dbReference type="RefSeq" id="WP_013048241.1">
    <property type="nucleotide sequence ID" value="NC_014011.1"/>
</dbReference>
<dbReference type="FunFam" id="2.70.210.12:FF:000001">
    <property type="entry name" value="GTPase Obg"/>
    <property type="match status" value="1"/>
</dbReference>
<dbReference type="NCBIfam" id="TIGR02729">
    <property type="entry name" value="Obg_CgtA"/>
    <property type="match status" value="1"/>
</dbReference>
<dbReference type="InterPro" id="IPR006073">
    <property type="entry name" value="GTP-bd"/>
</dbReference>
<dbReference type="PANTHER" id="PTHR11702">
    <property type="entry name" value="DEVELOPMENTALLY REGULATED GTP-BINDING PROTEIN-RELATED"/>
    <property type="match status" value="1"/>
</dbReference>
<accession>D5EEJ3</accession>
<dbReference type="InterPro" id="IPR031167">
    <property type="entry name" value="G_OBG"/>
</dbReference>
<dbReference type="InterPro" id="IPR027417">
    <property type="entry name" value="P-loop_NTPase"/>
</dbReference>
<dbReference type="GO" id="GO:0005525">
    <property type="term" value="F:GTP binding"/>
    <property type="evidence" value="ECO:0007669"/>
    <property type="project" value="UniProtKB-UniRule"/>
</dbReference>
<keyword evidence="7 9" id="KW-0460">Magnesium</keyword>
<evidence type="ECO:0000256" key="1">
    <source>
        <dbReference type="ARBA" id="ARBA00001946"/>
    </source>
</evidence>
<dbReference type="eggNOG" id="COG0536">
    <property type="taxonomic scope" value="Bacteria"/>
</dbReference>
<evidence type="ECO:0000256" key="6">
    <source>
        <dbReference type="ARBA" id="ARBA00022801"/>
    </source>
</evidence>
<keyword evidence="3 9" id="KW-0963">Cytoplasm</keyword>
<proteinExistence type="inferred from homology"/>
<dbReference type="CDD" id="cd01898">
    <property type="entry name" value="Obg"/>
    <property type="match status" value="1"/>
</dbReference>
<dbReference type="Gene3D" id="3.40.50.300">
    <property type="entry name" value="P-loop containing nucleotide triphosphate hydrolases"/>
    <property type="match status" value="1"/>
</dbReference>
<evidence type="ECO:0000259" key="11">
    <source>
        <dbReference type="PROSITE" id="PS51881"/>
    </source>
</evidence>
<dbReference type="GO" id="GO:0005737">
    <property type="term" value="C:cytoplasm"/>
    <property type="evidence" value="ECO:0007669"/>
    <property type="project" value="UniProtKB-SubCell"/>
</dbReference>
<feature type="domain" description="OBG-type G" evidence="10">
    <location>
        <begin position="160"/>
        <end position="330"/>
    </location>
</feature>
<feature type="binding site" evidence="9">
    <location>
        <begin position="212"/>
        <end position="215"/>
    </location>
    <ligand>
        <name>GTP</name>
        <dbReference type="ChEBI" id="CHEBI:37565"/>
    </ligand>
</feature>
<dbReference type="Pfam" id="PF01926">
    <property type="entry name" value="MMR_HSR1"/>
    <property type="match status" value="1"/>
</dbReference>
<dbReference type="NCBIfam" id="NF008955">
    <property type="entry name" value="PRK12297.1"/>
    <property type="match status" value="1"/>
</dbReference>
<reference evidence="13 14" key="1">
    <citation type="journal article" date="2010" name="Stand. Genomic Sci.">
        <title>Complete genome sequence of Aminobacterium colombiense type strain (ALA-1).</title>
        <authorList>
            <person name="Chertkov O."/>
            <person name="Sikorski J."/>
            <person name="Brambilla E."/>
            <person name="Lapidus A."/>
            <person name="Copeland A."/>
            <person name="Glavina Del Rio T."/>
            <person name="Nolan M."/>
            <person name="Lucas S."/>
            <person name="Tice H."/>
            <person name="Cheng J.F."/>
            <person name="Han C."/>
            <person name="Detter J.C."/>
            <person name="Bruce D."/>
            <person name="Tapia R."/>
            <person name="Goodwin L."/>
            <person name="Pitluck S."/>
            <person name="Liolios K."/>
            <person name="Ivanova N."/>
            <person name="Mavromatis K."/>
            <person name="Ovchinnikova G."/>
            <person name="Pati A."/>
            <person name="Chen A."/>
            <person name="Palaniappan K."/>
            <person name="Land M."/>
            <person name="Hauser L."/>
            <person name="Chang Y.J."/>
            <person name="Jeffries C.D."/>
            <person name="Spring S."/>
            <person name="Rohde M."/>
            <person name="Goker M."/>
            <person name="Bristow J."/>
            <person name="Eisen J.A."/>
            <person name="Markowitz V."/>
            <person name="Hugenholtz P."/>
            <person name="Kyrpides N.C."/>
            <person name="Klenk H.P."/>
        </authorList>
    </citation>
    <scope>NUCLEOTIDE SEQUENCE [LARGE SCALE GENOMIC DNA]</scope>
    <source>
        <strain evidence="14">DSM 12261 / ALA-1</strain>
    </source>
</reference>
<dbReference type="EMBL" id="CP001997">
    <property type="protein sequence ID" value="ADE56975.1"/>
    <property type="molecule type" value="Genomic_DNA"/>
</dbReference>
<name>D5EEJ3_AMICL</name>
<dbReference type="HAMAP" id="MF_01454">
    <property type="entry name" value="GTPase_Obg"/>
    <property type="match status" value="1"/>
</dbReference>
<dbReference type="InterPro" id="IPR014100">
    <property type="entry name" value="GTP-bd_Obg/CgtA"/>
</dbReference>
<comment type="subcellular location">
    <subcellularLocation>
        <location evidence="9">Cytoplasm</location>
    </subcellularLocation>
</comment>
<dbReference type="PROSITE" id="PS51710">
    <property type="entry name" value="G_OBG"/>
    <property type="match status" value="1"/>
</dbReference>
<dbReference type="PANTHER" id="PTHR11702:SF31">
    <property type="entry name" value="MITOCHONDRIAL RIBOSOME-ASSOCIATED GTPASE 2"/>
    <property type="match status" value="1"/>
</dbReference>
<feature type="binding site" evidence="9">
    <location>
        <begin position="282"/>
        <end position="285"/>
    </location>
    <ligand>
        <name>GTP</name>
        <dbReference type="ChEBI" id="CHEBI:37565"/>
    </ligand>
</feature>
<evidence type="ECO:0000256" key="8">
    <source>
        <dbReference type="ARBA" id="ARBA00023134"/>
    </source>
</evidence>
<organism evidence="13 14">
    <name type="scientific">Aminobacterium colombiense (strain DSM 12261 / ALA-1)</name>
    <dbReference type="NCBI Taxonomy" id="572547"/>
    <lineage>
        <taxon>Bacteria</taxon>
        <taxon>Thermotogati</taxon>
        <taxon>Synergistota</taxon>
        <taxon>Synergistia</taxon>
        <taxon>Synergistales</taxon>
        <taxon>Aminobacteriaceae</taxon>
        <taxon>Aminobacterium</taxon>
    </lineage>
</organism>
<dbReference type="OrthoDB" id="9807318at2"/>
<dbReference type="AlphaFoldDB" id="D5EEJ3"/>
<evidence type="ECO:0000259" key="12">
    <source>
        <dbReference type="PROSITE" id="PS51883"/>
    </source>
</evidence>
<dbReference type="EC" id="3.6.5.-" evidence="9"/>
<feature type="binding site" evidence="9">
    <location>
        <begin position="311"/>
        <end position="313"/>
    </location>
    <ligand>
        <name>GTP</name>
        <dbReference type="ChEBI" id="CHEBI:37565"/>
    </ligand>
</feature>
<comment type="subunit">
    <text evidence="9">Monomer.</text>
</comment>
<dbReference type="KEGG" id="aco:Amico_0843"/>
<dbReference type="GO" id="GO:0000287">
    <property type="term" value="F:magnesium ion binding"/>
    <property type="evidence" value="ECO:0007669"/>
    <property type="project" value="InterPro"/>
</dbReference>
<dbReference type="GO" id="GO:0042254">
    <property type="term" value="P:ribosome biogenesis"/>
    <property type="evidence" value="ECO:0007669"/>
    <property type="project" value="UniProtKB-UniRule"/>
</dbReference>
<evidence type="ECO:0000256" key="5">
    <source>
        <dbReference type="ARBA" id="ARBA00022741"/>
    </source>
</evidence>
<dbReference type="NCBIfam" id="NF008954">
    <property type="entry name" value="PRK12296.1"/>
    <property type="match status" value="1"/>
</dbReference>
<feature type="binding site" evidence="9">
    <location>
        <position position="173"/>
    </location>
    <ligand>
        <name>Mg(2+)</name>
        <dbReference type="ChEBI" id="CHEBI:18420"/>
    </ligand>
</feature>
<comment type="function">
    <text evidence="9">An essential GTPase which binds GTP, GDP and possibly (p)ppGpp with moderate affinity, with high nucleotide exchange rates and a fairly low GTP hydrolysis rate. Plays a role in control of the cell cycle, stress response, ribosome biogenesis and in those bacteria that undergo differentiation, in morphogenesis control.</text>
</comment>
<dbReference type="PROSITE" id="PS51883">
    <property type="entry name" value="OBG"/>
    <property type="match status" value="1"/>
</dbReference>
<evidence type="ECO:0000256" key="4">
    <source>
        <dbReference type="ARBA" id="ARBA00022723"/>
    </source>
</evidence>
<feature type="domain" description="Obg" evidence="12">
    <location>
        <begin position="1"/>
        <end position="159"/>
    </location>
</feature>
<dbReference type="Pfam" id="PF01018">
    <property type="entry name" value="GTP1_OBG"/>
    <property type="match status" value="1"/>
</dbReference>
<dbReference type="InterPro" id="IPR036346">
    <property type="entry name" value="GTP-bd_prot_GTP1/OBG_C_sf"/>
</dbReference>
<dbReference type="PRINTS" id="PR00326">
    <property type="entry name" value="GTP1OBG"/>
</dbReference>
<keyword evidence="4 9" id="KW-0479">Metal-binding</keyword>
<keyword evidence="8 9" id="KW-0342">GTP-binding</keyword>
<dbReference type="Gene3D" id="2.70.210.12">
    <property type="entry name" value="GTP1/OBG domain"/>
    <property type="match status" value="1"/>
</dbReference>
<feature type="binding site" evidence="9">
    <location>
        <begin position="191"/>
        <end position="195"/>
    </location>
    <ligand>
        <name>GTP</name>
        <dbReference type="ChEBI" id="CHEBI:37565"/>
    </ligand>
</feature>
<keyword evidence="5 9" id="KW-0547">Nucleotide-binding</keyword>
<dbReference type="Pfam" id="PF09269">
    <property type="entry name" value="DUF1967"/>
    <property type="match status" value="1"/>
</dbReference>
<keyword evidence="6 9" id="KW-0378">Hydrolase</keyword>
<evidence type="ECO:0000256" key="3">
    <source>
        <dbReference type="ARBA" id="ARBA00022490"/>
    </source>
</evidence>
<feature type="binding site" evidence="9">
    <location>
        <begin position="166"/>
        <end position="173"/>
    </location>
    <ligand>
        <name>GTP</name>
        <dbReference type="ChEBI" id="CHEBI:37565"/>
    </ligand>
</feature>
<protein>
    <recommendedName>
        <fullName evidence="9">GTPase Obg</fullName>
        <ecNumber evidence="9">3.6.5.-</ecNumber>
    </recommendedName>
    <alternativeName>
        <fullName evidence="9">GTP-binding protein Obg</fullName>
    </alternativeName>
</protein>
<dbReference type="Gene3D" id="3.30.300.350">
    <property type="entry name" value="GTP-binding protein OBG, C-terminal domain"/>
    <property type="match status" value="1"/>
</dbReference>
<feature type="binding site" evidence="9">
    <location>
        <position position="193"/>
    </location>
    <ligand>
        <name>Mg(2+)</name>
        <dbReference type="ChEBI" id="CHEBI:18420"/>
    </ligand>
</feature>
<feature type="domain" description="OCT" evidence="11">
    <location>
        <begin position="351"/>
        <end position="433"/>
    </location>
</feature>
<dbReference type="NCBIfam" id="TIGR03595">
    <property type="entry name" value="Obg_CgtA_exten"/>
    <property type="match status" value="1"/>
</dbReference>
<comment type="cofactor">
    <cofactor evidence="1 9">
        <name>Mg(2+)</name>
        <dbReference type="ChEBI" id="CHEBI:18420"/>
    </cofactor>
</comment>
<dbReference type="NCBIfam" id="NF008956">
    <property type="entry name" value="PRK12299.1"/>
    <property type="match status" value="1"/>
</dbReference>
<dbReference type="SUPFAM" id="SSF102741">
    <property type="entry name" value="Obg GTP-binding protein C-terminal domain"/>
    <property type="match status" value="1"/>
</dbReference>
<dbReference type="InterPro" id="IPR036726">
    <property type="entry name" value="GTP1_OBG_dom_sf"/>
</dbReference>
<dbReference type="InterPro" id="IPR006169">
    <property type="entry name" value="GTP1_OBG_dom"/>
</dbReference>
<gene>
    <name evidence="9" type="primary">obg</name>
    <name evidence="13" type="ordered locus">Amico_0843</name>
</gene>
<evidence type="ECO:0000256" key="9">
    <source>
        <dbReference type="HAMAP-Rule" id="MF_01454"/>
    </source>
</evidence>
<evidence type="ECO:0000313" key="14">
    <source>
        <dbReference type="Proteomes" id="UP000002366"/>
    </source>
</evidence>
<evidence type="ECO:0000313" key="13">
    <source>
        <dbReference type="EMBL" id="ADE56975.1"/>
    </source>
</evidence>
<sequence length="438" mass="48746">MKFVDLVRIMVRAGRGGNGCISFRREKFVPKGGPDGANGGNGGNIILKAVEGIHTLADFEFEKKFRAEHGEPGQGQKKVGKTGKDLIILVPCGTIVYDENTGEPLADLVEPGDQVVAAKGGRGGRGNMHFATSMRRVPRFAEKGDEGEERNLRLELKLIADVGLVGLPNAGKSSLLAAISNARPKIAGYPFTTLSPNLGILAVDDDRIVVADVPGLIEGAHENKGLGIYFLRHIERTRVLIHVLDLSVGTPEDVLYQWEVICSEFKAYKESLLERPYMVVGNKIDIERGHENAPAIESFMKARNIPYYNTSAITGEGIAEFMGNIVALCREHTRPHSEIRLFETLEHPEERAATSRRRFEKARVVKLDDDAGFRVIHEGLEKILKRYDFEQDDALYHFARLLKKYRIEELLEKEGAKEGDTVVIGEIEFEYQPEQVQE</sequence>
<dbReference type="Proteomes" id="UP000002366">
    <property type="component" value="Chromosome"/>
</dbReference>
<dbReference type="STRING" id="572547.Amico_0843"/>
<dbReference type="HOGENOM" id="CLU_011747_2_1_0"/>
<evidence type="ECO:0000259" key="10">
    <source>
        <dbReference type="PROSITE" id="PS51710"/>
    </source>
</evidence>
<dbReference type="SUPFAM" id="SSF82051">
    <property type="entry name" value="Obg GTP-binding protein N-terminal domain"/>
    <property type="match status" value="1"/>
</dbReference>
<dbReference type="SUPFAM" id="SSF52540">
    <property type="entry name" value="P-loop containing nucleoside triphosphate hydrolases"/>
    <property type="match status" value="1"/>
</dbReference>
<evidence type="ECO:0000256" key="7">
    <source>
        <dbReference type="ARBA" id="ARBA00022842"/>
    </source>
</evidence>
<evidence type="ECO:0000256" key="2">
    <source>
        <dbReference type="ARBA" id="ARBA00007699"/>
    </source>
</evidence>
<dbReference type="InterPro" id="IPR045086">
    <property type="entry name" value="OBG_GTPase"/>
</dbReference>
<comment type="similarity">
    <text evidence="2 9">Belongs to the TRAFAC class OBG-HflX-like GTPase superfamily. OBG GTPase family.</text>
</comment>
<dbReference type="PROSITE" id="PS51881">
    <property type="entry name" value="OCT"/>
    <property type="match status" value="1"/>
</dbReference>
<dbReference type="GO" id="GO:0003924">
    <property type="term" value="F:GTPase activity"/>
    <property type="evidence" value="ECO:0007669"/>
    <property type="project" value="UniProtKB-UniRule"/>
</dbReference>
<dbReference type="InterPro" id="IPR015349">
    <property type="entry name" value="OCT_dom"/>
</dbReference>
<keyword evidence="14" id="KW-1185">Reference proteome</keyword>